<dbReference type="Pfam" id="PF00582">
    <property type="entry name" value="Usp"/>
    <property type="match status" value="1"/>
</dbReference>
<dbReference type="SUPFAM" id="SSF52402">
    <property type="entry name" value="Adenine nucleotide alpha hydrolases-like"/>
    <property type="match status" value="1"/>
</dbReference>
<evidence type="ECO:0000259" key="1">
    <source>
        <dbReference type="Pfam" id="PF00582"/>
    </source>
</evidence>
<name>A0A0C2N8E2_THEKT</name>
<sequence length="175" mass="19813">MNGISHLKSRMTMHSEKSKKILFTVCEEPNSRQAFDYYATKIHERSNPIVLMNVVVPSFSFADGRIPPLYHEDKQSGGVTQEKLKKTEDLLDGYLERCKELKLRCTKETVILKHNKVSDEISSYAKGKFDLIVMSGGKHSTFERIFLGSTTLNTIQKSSVPVMVIPNLSKTTQQS</sequence>
<reference evidence="2 3" key="1">
    <citation type="journal article" date="2014" name="Genome Biol. Evol.">
        <title>The genome of the myxosporean Thelohanellus kitauei shows adaptations to nutrient acquisition within its fish host.</title>
        <authorList>
            <person name="Yang Y."/>
            <person name="Xiong J."/>
            <person name="Zhou Z."/>
            <person name="Huo F."/>
            <person name="Miao W."/>
            <person name="Ran C."/>
            <person name="Liu Y."/>
            <person name="Zhang J."/>
            <person name="Feng J."/>
            <person name="Wang M."/>
            <person name="Wang M."/>
            <person name="Wang L."/>
            <person name="Yao B."/>
        </authorList>
    </citation>
    <scope>NUCLEOTIDE SEQUENCE [LARGE SCALE GENOMIC DNA]</scope>
    <source>
        <strain evidence="2">Wuqing</strain>
    </source>
</reference>
<evidence type="ECO:0000313" key="2">
    <source>
        <dbReference type="EMBL" id="KII70172.1"/>
    </source>
</evidence>
<feature type="domain" description="UspA" evidence="1">
    <location>
        <begin position="19"/>
        <end position="166"/>
    </location>
</feature>
<dbReference type="EMBL" id="JWZT01002159">
    <property type="protein sequence ID" value="KII70172.1"/>
    <property type="molecule type" value="Genomic_DNA"/>
</dbReference>
<dbReference type="InterPro" id="IPR006016">
    <property type="entry name" value="UspA"/>
</dbReference>
<dbReference type="PANTHER" id="PTHR46989:SF3">
    <property type="entry name" value="USPA DOMAIN-CONTAINING PROTEIN"/>
    <property type="match status" value="1"/>
</dbReference>
<dbReference type="AlphaFoldDB" id="A0A0C2N8E2"/>
<protein>
    <recommendedName>
        <fullName evidence="1">UspA domain-containing protein</fullName>
    </recommendedName>
</protein>
<accession>A0A0C2N8E2</accession>
<dbReference type="Gene3D" id="3.40.50.620">
    <property type="entry name" value="HUPs"/>
    <property type="match status" value="1"/>
</dbReference>
<organism evidence="2 3">
    <name type="scientific">Thelohanellus kitauei</name>
    <name type="common">Myxosporean</name>
    <dbReference type="NCBI Taxonomy" id="669202"/>
    <lineage>
        <taxon>Eukaryota</taxon>
        <taxon>Metazoa</taxon>
        <taxon>Cnidaria</taxon>
        <taxon>Myxozoa</taxon>
        <taxon>Myxosporea</taxon>
        <taxon>Bivalvulida</taxon>
        <taxon>Platysporina</taxon>
        <taxon>Myxobolidae</taxon>
        <taxon>Thelohanellus</taxon>
    </lineage>
</organism>
<gene>
    <name evidence="2" type="ORF">RF11_01625</name>
</gene>
<dbReference type="CDD" id="cd00293">
    <property type="entry name" value="USP-like"/>
    <property type="match status" value="1"/>
</dbReference>
<dbReference type="InterPro" id="IPR014729">
    <property type="entry name" value="Rossmann-like_a/b/a_fold"/>
</dbReference>
<dbReference type="PANTHER" id="PTHR46989">
    <property type="entry name" value="USP DOMAIN-CONTAINING PROTEIN"/>
    <property type="match status" value="1"/>
</dbReference>
<keyword evidence="3" id="KW-1185">Reference proteome</keyword>
<comment type="caution">
    <text evidence="2">The sequence shown here is derived from an EMBL/GenBank/DDBJ whole genome shotgun (WGS) entry which is preliminary data.</text>
</comment>
<dbReference type="OrthoDB" id="5954606at2759"/>
<dbReference type="Proteomes" id="UP000031668">
    <property type="component" value="Unassembled WGS sequence"/>
</dbReference>
<proteinExistence type="predicted"/>
<evidence type="ECO:0000313" key="3">
    <source>
        <dbReference type="Proteomes" id="UP000031668"/>
    </source>
</evidence>